<proteinExistence type="predicted"/>
<dbReference type="Pfam" id="PF08814">
    <property type="entry name" value="XisH"/>
    <property type="match status" value="1"/>
</dbReference>
<evidence type="ECO:0000313" key="2">
    <source>
        <dbReference type="Proteomes" id="UP000008461"/>
    </source>
</evidence>
<accession>F4L763</accession>
<dbReference type="InterPro" id="IPR011335">
    <property type="entry name" value="Restrct_endonuc-II-like"/>
</dbReference>
<dbReference type="KEGG" id="hhy:Halhy_4295"/>
<reference key="2">
    <citation type="submission" date="2011-04" db="EMBL/GenBank/DDBJ databases">
        <title>Complete sequence of chromosome of Haliscomenobacter hydrossis DSM 1100.</title>
        <authorList>
            <consortium name="US DOE Joint Genome Institute (JGI-PGF)"/>
            <person name="Lucas S."/>
            <person name="Han J."/>
            <person name="Lapidus A."/>
            <person name="Bruce D."/>
            <person name="Goodwin L."/>
            <person name="Pitluck S."/>
            <person name="Peters L."/>
            <person name="Kyrpides N."/>
            <person name="Mavromatis K."/>
            <person name="Ivanova N."/>
            <person name="Ovchinnikova G."/>
            <person name="Pagani I."/>
            <person name="Daligault H."/>
            <person name="Detter J.C."/>
            <person name="Han C."/>
            <person name="Land M."/>
            <person name="Hauser L."/>
            <person name="Markowitz V."/>
            <person name="Cheng J.-F."/>
            <person name="Hugenholtz P."/>
            <person name="Woyke T."/>
            <person name="Wu D."/>
            <person name="Verbarg S."/>
            <person name="Frueling A."/>
            <person name="Brambilla E."/>
            <person name="Klenk H.-P."/>
            <person name="Eisen J.A."/>
        </authorList>
    </citation>
    <scope>NUCLEOTIDE SEQUENCE</scope>
    <source>
        <strain>DSM 1100</strain>
    </source>
</reference>
<dbReference type="InterPro" id="IPR011856">
    <property type="entry name" value="tRNA_endonuc-like_dom_sf"/>
</dbReference>
<reference evidence="1 2" key="1">
    <citation type="journal article" date="2011" name="Stand. Genomic Sci.">
        <title>Complete genome sequence of Haliscomenobacter hydrossis type strain (O).</title>
        <authorList>
            <consortium name="US DOE Joint Genome Institute (JGI-PGF)"/>
            <person name="Daligault H."/>
            <person name="Lapidus A."/>
            <person name="Zeytun A."/>
            <person name="Nolan M."/>
            <person name="Lucas S."/>
            <person name="Del Rio T.G."/>
            <person name="Tice H."/>
            <person name="Cheng J.F."/>
            <person name="Tapia R."/>
            <person name="Han C."/>
            <person name="Goodwin L."/>
            <person name="Pitluck S."/>
            <person name="Liolios K."/>
            <person name="Pagani I."/>
            <person name="Ivanova N."/>
            <person name="Huntemann M."/>
            <person name="Mavromatis K."/>
            <person name="Mikhailova N."/>
            <person name="Pati A."/>
            <person name="Chen A."/>
            <person name="Palaniappan K."/>
            <person name="Land M."/>
            <person name="Hauser L."/>
            <person name="Brambilla E.M."/>
            <person name="Rohde M."/>
            <person name="Verbarg S."/>
            <person name="Goker M."/>
            <person name="Bristow J."/>
            <person name="Eisen J.A."/>
            <person name="Markowitz V."/>
            <person name="Hugenholtz P."/>
            <person name="Kyrpides N.C."/>
            <person name="Klenk H.P."/>
            <person name="Woyke T."/>
        </authorList>
    </citation>
    <scope>NUCLEOTIDE SEQUENCE [LARGE SCALE GENOMIC DNA]</scope>
    <source>
        <strain evidence="2">ATCC 27775 / DSM 1100 / LMG 10767 / O</strain>
    </source>
</reference>
<organism evidence="1 2">
    <name type="scientific">Haliscomenobacter hydrossis (strain ATCC 27775 / DSM 1100 / LMG 10767 / O)</name>
    <dbReference type="NCBI Taxonomy" id="760192"/>
    <lineage>
        <taxon>Bacteria</taxon>
        <taxon>Pseudomonadati</taxon>
        <taxon>Bacteroidota</taxon>
        <taxon>Saprospiria</taxon>
        <taxon>Saprospirales</taxon>
        <taxon>Haliscomenobacteraceae</taxon>
        <taxon>Haliscomenobacter</taxon>
    </lineage>
</organism>
<dbReference type="Gene3D" id="3.40.1350.10">
    <property type="match status" value="1"/>
</dbReference>
<dbReference type="HOGENOM" id="CLU_132053_0_0_10"/>
<protein>
    <submittedName>
        <fullName evidence="1">XisH protein</fullName>
    </submittedName>
</protein>
<dbReference type="InterPro" id="IPR014919">
    <property type="entry name" value="XisH"/>
</dbReference>
<dbReference type="CDD" id="cd22366">
    <property type="entry name" value="XisH-like"/>
    <property type="match status" value="1"/>
</dbReference>
<dbReference type="GO" id="GO:0003676">
    <property type="term" value="F:nucleic acid binding"/>
    <property type="evidence" value="ECO:0007669"/>
    <property type="project" value="InterPro"/>
</dbReference>
<keyword evidence="2" id="KW-1185">Reference proteome</keyword>
<gene>
    <name evidence="1" type="ordered locus">Halhy_4295</name>
</gene>
<dbReference type="STRING" id="760192.Halhy_4295"/>
<dbReference type="eggNOG" id="ENOG502ZTX9">
    <property type="taxonomic scope" value="Bacteria"/>
</dbReference>
<dbReference type="Proteomes" id="UP000008461">
    <property type="component" value="Chromosome"/>
</dbReference>
<dbReference type="OrthoDB" id="963690at2"/>
<sequence>MAKDVHHRIVRKALEKDGWTITHDPYLLRRLSRKPYEVDLGAEKFIAAERDTEFIAIEIKSFLGSSMTYDFHAAFGQYGVYRFFMDERDMARQLFLAIPEEAYRTFFLAPDIEAICEHFNVKILVYNTTEETIVSWIRR</sequence>
<name>F4L763_HALH1</name>
<evidence type="ECO:0000313" key="1">
    <source>
        <dbReference type="EMBL" id="AEE52139.1"/>
    </source>
</evidence>
<dbReference type="EMBL" id="CP002691">
    <property type="protein sequence ID" value="AEE52139.1"/>
    <property type="molecule type" value="Genomic_DNA"/>
</dbReference>
<dbReference type="AlphaFoldDB" id="F4L763"/>
<dbReference type="RefSeq" id="WP_013766677.1">
    <property type="nucleotide sequence ID" value="NC_015510.1"/>
</dbReference>
<dbReference type="SUPFAM" id="SSF52980">
    <property type="entry name" value="Restriction endonuclease-like"/>
    <property type="match status" value="1"/>
</dbReference>